<evidence type="ECO:0000256" key="2">
    <source>
        <dbReference type="ARBA" id="ARBA00012224"/>
    </source>
</evidence>
<feature type="domain" description="Aminotransferase class I/classII large" evidence="6">
    <location>
        <begin position="42"/>
        <end position="383"/>
    </location>
</feature>
<dbReference type="InterPro" id="IPR015424">
    <property type="entry name" value="PyrdxlP-dep_Trfase"/>
</dbReference>
<dbReference type="Proteomes" id="UP001500730">
    <property type="component" value="Unassembled WGS sequence"/>
</dbReference>
<evidence type="ECO:0000256" key="3">
    <source>
        <dbReference type="ARBA" id="ARBA00022898"/>
    </source>
</evidence>
<evidence type="ECO:0000313" key="8">
    <source>
        <dbReference type="Proteomes" id="UP001500730"/>
    </source>
</evidence>
<comment type="similarity">
    <text evidence="5">Belongs to the class-II pyridoxal-phosphate-dependent aminotransferase family. MalY/PatB cystathionine beta-lyase subfamily.</text>
</comment>
<evidence type="ECO:0000259" key="6">
    <source>
        <dbReference type="Pfam" id="PF00155"/>
    </source>
</evidence>
<dbReference type="InterPro" id="IPR004839">
    <property type="entry name" value="Aminotransferase_I/II_large"/>
</dbReference>
<organism evidence="7 8">
    <name type="scientific">Terrabacter carboxydivorans</name>
    <dbReference type="NCBI Taxonomy" id="619730"/>
    <lineage>
        <taxon>Bacteria</taxon>
        <taxon>Bacillati</taxon>
        <taxon>Actinomycetota</taxon>
        <taxon>Actinomycetes</taxon>
        <taxon>Micrococcales</taxon>
        <taxon>Intrasporangiaceae</taxon>
        <taxon>Terrabacter</taxon>
    </lineage>
</organism>
<keyword evidence="3" id="KW-0663">Pyridoxal phosphate</keyword>
<keyword evidence="7" id="KW-0032">Aminotransferase</keyword>
<dbReference type="InterPro" id="IPR015422">
    <property type="entry name" value="PyrdxlP-dep_Trfase_small"/>
</dbReference>
<evidence type="ECO:0000313" key="7">
    <source>
        <dbReference type="EMBL" id="GAA2479890.1"/>
    </source>
</evidence>
<keyword evidence="4" id="KW-0456">Lyase</keyword>
<dbReference type="GO" id="GO:0008483">
    <property type="term" value="F:transaminase activity"/>
    <property type="evidence" value="ECO:0007669"/>
    <property type="project" value="UniProtKB-KW"/>
</dbReference>
<dbReference type="PANTHER" id="PTHR43525:SF2">
    <property type="entry name" value="CYSTATHIONINE BETA-LYASE-RELATED"/>
    <property type="match status" value="1"/>
</dbReference>
<comment type="cofactor">
    <cofactor evidence="1">
        <name>pyridoxal 5'-phosphate</name>
        <dbReference type="ChEBI" id="CHEBI:597326"/>
    </cofactor>
</comment>
<keyword evidence="7" id="KW-0808">Transferase</keyword>
<gene>
    <name evidence="7" type="ORF">GCM10009858_16880</name>
</gene>
<dbReference type="RefSeq" id="WP_344254402.1">
    <property type="nucleotide sequence ID" value="NZ_BAAARE010000006.1"/>
</dbReference>
<evidence type="ECO:0000256" key="4">
    <source>
        <dbReference type="ARBA" id="ARBA00023239"/>
    </source>
</evidence>
<dbReference type="PANTHER" id="PTHR43525">
    <property type="entry name" value="PROTEIN MALY"/>
    <property type="match status" value="1"/>
</dbReference>
<evidence type="ECO:0000256" key="1">
    <source>
        <dbReference type="ARBA" id="ARBA00001933"/>
    </source>
</evidence>
<dbReference type="Gene3D" id="3.90.1150.10">
    <property type="entry name" value="Aspartate Aminotransferase, domain 1"/>
    <property type="match status" value="1"/>
</dbReference>
<dbReference type="Pfam" id="PF00155">
    <property type="entry name" value="Aminotran_1_2"/>
    <property type="match status" value="1"/>
</dbReference>
<name>A0ABN3L8W7_9MICO</name>
<accession>A0ABN3L8W7</accession>
<dbReference type="EMBL" id="BAAARE010000006">
    <property type="protein sequence ID" value="GAA2479890.1"/>
    <property type="molecule type" value="Genomic_DNA"/>
</dbReference>
<dbReference type="CDD" id="cd00609">
    <property type="entry name" value="AAT_like"/>
    <property type="match status" value="1"/>
</dbReference>
<reference evidence="7 8" key="1">
    <citation type="journal article" date="2019" name="Int. J. Syst. Evol. Microbiol.">
        <title>The Global Catalogue of Microorganisms (GCM) 10K type strain sequencing project: providing services to taxonomists for standard genome sequencing and annotation.</title>
        <authorList>
            <consortium name="The Broad Institute Genomics Platform"/>
            <consortium name="The Broad Institute Genome Sequencing Center for Infectious Disease"/>
            <person name="Wu L."/>
            <person name="Ma J."/>
        </authorList>
    </citation>
    <scope>NUCLEOTIDE SEQUENCE [LARGE SCALE GENOMIC DNA]</scope>
    <source>
        <strain evidence="7 8">JCM 16259</strain>
    </source>
</reference>
<proteinExistence type="inferred from homology"/>
<comment type="caution">
    <text evidence="7">The sequence shown here is derived from an EMBL/GenBank/DDBJ whole genome shotgun (WGS) entry which is preliminary data.</text>
</comment>
<protein>
    <recommendedName>
        <fullName evidence="2">cysteine-S-conjugate beta-lyase</fullName>
        <ecNumber evidence="2">4.4.1.13</ecNumber>
    </recommendedName>
</protein>
<evidence type="ECO:0000256" key="5">
    <source>
        <dbReference type="ARBA" id="ARBA00037974"/>
    </source>
</evidence>
<dbReference type="SUPFAM" id="SSF53383">
    <property type="entry name" value="PLP-dependent transferases"/>
    <property type="match status" value="1"/>
</dbReference>
<keyword evidence="8" id="KW-1185">Reference proteome</keyword>
<dbReference type="InterPro" id="IPR051798">
    <property type="entry name" value="Class-II_PLP-Dep_Aminotrans"/>
</dbReference>
<dbReference type="Gene3D" id="3.40.640.10">
    <property type="entry name" value="Type I PLP-dependent aspartate aminotransferase-like (Major domain)"/>
    <property type="match status" value="1"/>
</dbReference>
<sequence>MGKTTSGQPPILGVPLEDLRRDRTSVKWGVHGPDVIPMWIAEMDCAPCPAVVDAVSAAMVRGDTGYALTEEYAAELAAFAEAEWSWDFDPRTTTRVADVLSGVTHLLGLFTEVGGPVVVSPPVYNAFYEVIEACGRRVVEAPLGPDHRLDVDGLAEVFARETAGGAPTAYLLSNPHNPTGTVHTPAELEALARVADAHGVRVLSDEIHGPLVLPTSTFTPYLTVPGTERGVTVTSASKAWNLAGLKAAVIVPGEDAVDDVRRLHPYVTFGASHLGVIAQTAAYRDGRAWLRRLVGELDANRRLLADLVAEQLPGARLVVPEATYLAWLDLSGLGLGDDPAGEVLRRARVALSPGPIFGSGGHGHARVNYATSPEILREAVDRIASIVD</sequence>
<dbReference type="InterPro" id="IPR015421">
    <property type="entry name" value="PyrdxlP-dep_Trfase_major"/>
</dbReference>
<dbReference type="EC" id="4.4.1.13" evidence="2"/>